<gene>
    <name evidence="4" type="ORF">PK35_08000</name>
</gene>
<dbReference type="PANTHER" id="PTHR33619">
    <property type="entry name" value="POLYSACCHARIDE EXPORT PROTEIN GFCE-RELATED"/>
    <property type="match status" value="1"/>
</dbReference>
<reference evidence="4 5" key="1">
    <citation type="journal article" date="2015" name="Antonie Van Leeuwenhoek">
        <title>Tamlana nanhaiensis sp. nov., isolated from surface seawater collected from the South China Sea.</title>
        <authorList>
            <person name="Liu X."/>
            <person name="Lai Q."/>
            <person name="Du Y."/>
            <person name="Li G."/>
            <person name="Sun F."/>
            <person name="Shao Z."/>
        </authorList>
    </citation>
    <scope>NUCLEOTIDE SEQUENCE [LARGE SCALE GENOMIC DNA]</scope>
    <source>
        <strain evidence="4 5">FHC16</strain>
    </source>
</reference>
<dbReference type="GO" id="GO:0015159">
    <property type="term" value="F:polysaccharide transmembrane transporter activity"/>
    <property type="evidence" value="ECO:0007669"/>
    <property type="project" value="InterPro"/>
</dbReference>
<evidence type="ECO:0000313" key="4">
    <source>
        <dbReference type="EMBL" id="KJD32910.1"/>
    </source>
</evidence>
<evidence type="ECO:0000256" key="1">
    <source>
        <dbReference type="ARBA" id="ARBA00022729"/>
    </source>
</evidence>
<dbReference type="Pfam" id="PF10531">
    <property type="entry name" value="SLBB"/>
    <property type="match status" value="1"/>
</dbReference>
<evidence type="ECO:0000259" key="3">
    <source>
        <dbReference type="Pfam" id="PF10531"/>
    </source>
</evidence>
<dbReference type="PATRIC" id="fig|1382798.3.peg.2943"/>
<protein>
    <submittedName>
        <fullName evidence="4">Sugar transporter</fullName>
    </submittedName>
</protein>
<dbReference type="AlphaFoldDB" id="A0A0D7W1A9"/>
<dbReference type="InterPro" id="IPR019554">
    <property type="entry name" value="Soluble_ligand-bd"/>
</dbReference>
<evidence type="ECO:0000313" key="5">
    <source>
        <dbReference type="Proteomes" id="UP000032361"/>
    </source>
</evidence>
<dbReference type="InterPro" id="IPR049712">
    <property type="entry name" value="Poly_export"/>
</dbReference>
<accession>A0A0D7W1A9</accession>
<feature type="domain" description="Polysaccharide export protein N-terminal" evidence="2">
    <location>
        <begin position="49"/>
        <end position="137"/>
    </location>
</feature>
<dbReference type="RefSeq" id="WP_044626183.1">
    <property type="nucleotide sequence ID" value="NZ_JTDV01000005.1"/>
</dbReference>
<sequence>MKKLNLNFKQFLVIILVSFCFTSCVTKKDVVYFQNAKDFETMVDTDTFEAKLKIGDIVSVYISTLNPELAQPYNVMIQSGSGGSLVEYIIDVDGNIDFPVLGKVKLLGLTVEEAKELFKKKFKDGNLLKDPVVIIRILNYRVTITGAVNSPGVYEVPNGRVTILEALGMAGDLNINGKRDNVLVIRNQNGTKVYTRVDLTSKEIFNSPVFYLTQNDYIYVEPNNSAISSASGDRRLNTIMTITSFLLTTTLIFVTVN</sequence>
<comment type="caution">
    <text evidence="4">The sequence shown here is derived from an EMBL/GenBank/DDBJ whole genome shotgun (WGS) entry which is preliminary data.</text>
</comment>
<keyword evidence="5" id="KW-1185">Reference proteome</keyword>
<evidence type="ECO:0000259" key="2">
    <source>
        <dbReference type="Pfam" id="PF02563"/>
    </source>
</evidence>
<keyword evidence="4" id="KW-0813">Transport</keyword>
<dbReference type="InterPro" id="IPR003715">
    <property type="entry name" value="Poly_export_N"/>
</dbReference>
<keyword evidence="1" id="KW-0732">Signal</keyword>
<feature type="domain" description="Soluble ligand binding" evidence="3">
    <location>
        <begin position="141"/>
        <end position="193"/>
    </location>
</feature>
<dbReference type="Gene3D" id="3.10.560.10">
    <property type="entry name" value="Outer membrane lipoprotein wza domain like"/>
    <property type="match status" value="1"/>
</dbReference>
<dbReference type="OrthoDB" id="662756at2"/>
<dbReference type="STRING" id="1382798.PK35_08000"/>
<dbReference type="PANTHER" id="PTHR33619:SF3">
    <property type="entry name" value="POLYSACCHARIDE EXPORT PROTEIN GFCE-RELATED"/>
    <property type="match status" value="1"/>
</dbReference>
<organism evidence="4 5">
    <name type="scientific">Neotamlana nanhaiensis</name>
    <dbReference type="NCBI Taxonomy" id="1382798"/>
    <lineage>
        <taxon>Bacteria</taxon>
        <taxon>Pseudomonadati</taxon>
        <taxon>Bacteroidota</taxon>
        <taxon>Flavobacteriia</taxon>
        <taxon>Flavobacteriales</taxon>
        <taxon>Flavobacteriaceae</taxon>
        <taxon>Neotamlana</taxon>
    </lineage>
</organism>
<keyword evidence="4" id="KW-0762">Sugar transport</keyword>
<name>A0A0D7W1A9_9FLAO</name>
<proteinExistence type="predicted"/>
<dbReference type="Pfam" id="PF02563">
    <property type="entry name" value="Poly_export"/>
    <property type="match status" value="1"/>
</dbReference>
<dbReference type="EMBL" id="JTDV01000005">
    <property type="protein sequence ID" value="KJD32910.1"/>
    <property type="molecule type" value="Genomic_DNA"/>
</dbReference>
<dbReference type="Proteomes" id="UP000032361">
    <property type="component" value="Unassembled WGS sequence"/>
</dbReference>